<reference evidence="1 2" key="1">
    <citation type="journal article" date="2015" name="Nature">
        <title>rRNA introns, odd ribosomes, and small enigmatic genomes across a large radiation of phyla.</title>
        <authorList>
            <person name="Brown C.T."/>
            <person name="Hug L.A."/>
            <person name="Thomas B.C."/>
            <person name="Sharon I."/>
            <person name="Castelle C.J."/>
            <person name="Singh A."/>
            <person name="Wilkins M.J."/>
            <person name="Williams K.H."/>
            <person name="Banfield J.F."/>
        </authorList>
    </citation>
    <scope>NUCLEOTIDE SEQUENCE [LARGE SCALE GENOMIC DNA]</scope>
</reference>
<organism evidence="1 2">
    <name type="scientific">Candidatus Uhrbacteria bacterium GW2011_GWF2_39_13</name>
    <dbReference type="NCBI Taxonomy" id="1618995"/>
    <lineage>
        <taxon>Bacteria</taxon>
        <taxon>Candidatus Uhriibacteriota</taxon>
    </lineage>
</organism>
<dbReference type="EMBL" id="LBWG01000005">
    <property type="protein sequence ID" value="KKR04616.1"/>
    <property type="molecule type" value="Genomic_DNA"/>
</dbReference>
<comment type="caution">
    <text evidence="1">The sequence shown here is derived from an EMBL/GenBank/DDBJ whole genome shotgun (WGS) entry which is preliminary data.</text>
</comment>
<sequence>MALSSLRHLLSGSLNRAGIRKSVKAAMIVEAANRIIPGQLPGMQAYDVVAISFKEGIVRLRVKNSAARYALKGIEQILLMKLQEEFPSSSIKQISSFLSKEPSRYELS</sequence>
<protein>
    <submittedName>
        <fullName evidence="1">Uncharacterized protein</fullName>
    </submittedName>
</protein>
<gene>
    <name evidence="1" type="ORF">UT30_C0005G0019</name>
</gene>
<proteinExistence type="predicted"/>
<evidence type="ECO:0000313" key="2">
    <source>
        <dbReference type="Proteomes" id="UP000033935"/>
    </source>
</evidence>
<dbReference type="AlphaFoldDB" id="A0A0G0MW31"/>
<dbReference type="Proteomes" id="UP000033935">
    <property type="component" value="Unassembled WGS sequence"/>
</dbReference>
<accession>A0A0G0MW31</accession>
<name>A0A0G0MW31_9BACT</name>
<evidence type="ECO:0000313" key="1">
    <source>
        <dbReference type="EMBL" id="KKR04616.1"/>
    </source>
</evidence>